<evidence type="ECO:0000313" key="5">
    <source>
        <dbReference type="Proteomes" id="UP000030765"/>
    </source>
</evidence>
<dbReference type="VEuPathDB" id="VectorBase:ASIC005371"/>
<feature type="region of interest" description="Disordered" evidence="2">
    <location>
        <begin position="619"/>
        <end position="640"/>
    </location>
</feature>
<dbReference type="EnsemblMetazoa" id="ASIC005371-RA">
    <property type="protein sequence ID" value="ASIC005371-PA"/>
    <property type="gene ID" value="ASIC005371"/>
</dbReference>
<feature type="coiled-coil region" evidence="1">
    <location>
        <begin position="5"/>
        <end position="271"/>
    </location>
</feature>
<dbReference type="STRING" id="74873.A0A084VJF2"/>
<dbReference type="Proteomes" id="UP000030765">
    <property type="component" value="Unassembled WGS sequence"/>
</dbReference>
<dbReference type="AlphaFoldDB" id="A0A084VJF2"/>
<feature type="coiled-coil region" evidence="1">
    <location>
        <begin position="297"/>
        <end position="485"/>
    </location>
</feature>
<dbReference type="VEuPathDB" id="VectorBase:ASIS004333"/>
<sequence>MNAKVAELQKSLVETVESKKQLEQALETQEEVHRCAKMEMNAKVAELQKSLAETVETKKLLENQLEEHKCAETEMNAKVAELQKSLLETVETNKLLENQLEEQKCAETEMNAKVAELQKSLVETVETNKLLENQLEEHKCAETEMNAKVAELQKSLVETVETKKLLENQLEEHKCAETEMNAKVAELQKSLVETVESKKQLEQTLDNHQQDHKRVETEMNAKLEQALEKQQDQHLRHQCEQEKSNIKITELQKCLEDAETAKQQLTDTLERQYTIVRGLTVQLQNLSQEHGEVCSKRDELDEKSEELSAQLETMKNKADDLESQCIKLLEKASTQNQEILLLKEDLKKKGAVEQAVDEKDAQLRQLQQTLTEKLQESRKDCEILAGKLYIARTQLEENRDARKKELDNLRNEYEENIREARILVENKMERMKERMKDIHKEKLVKLEDERQKLLVSLEQSYKQRMETLESRCATLQKQVAEMNERDLQNRKENQLLQTKLKTMEESRGERKSQLLLPPAHARLRCNLKMEDEEGEVFNNMFLADLQNGRCTSPTSSDGGAGGPCRISELMRRNSMRLPHLRTTYSALEPEIELPADDTRENVSSAFDDSSTGLITRRKVTGITSYKRPGPPTPSKKAGRLSLGGVLPVANLEIQYKEALQDANVNAGAAEGASGTRGGLATSDQNRTGRTKTPGKFKQMLSSSNLLSNFQRDEVNKNTFFPYYI</sequence>
<name>A0A084VJF2_ANOSI</name>
<dbReference type="EMBL" id="KE524867">
    <property type="protein sequence ID" value="KFB38096.1"/>
    <property type="molecule type" value="Genomic_DNA"/>
</dbReference>
<dbReference type="EMBL" id="ATLV01013554">
    <property type="status" value="NOT_ANNOTATED_CDS"/>
    <property type="molecule type" value="Genomic_DNA"/>
</dbReference>
<dbReference type="OMA" id="CAETEMN"/>
<reference evidence="3 5" key="1">
    <citation type="journal article" date="2014" name="BMC Genomics">
        <title>Genome sequence of Anopheles sinensis provides insight into genetics basis of mosquito competence for malaria parasites.</title>
        <authorList>
            <person name="Zhou D."/>
            <person name="Zhang D."/>
            <person name="Ding G."/>
            <person name="Shi L."/>
            <person name="Hou Q."/>
            <person name="Ye Y."/>
            <person name="Xu Y."/>
            <person name="Zhou H."/>
            <person name="Xiong C."/>
            <person name="Li S."/>
            <person name="Yu J."/>
            <person name="Hong S."/>
            <person name="Yu X."/>
            <person name="Zou P."/>
            <person name="Chen C."/>
            <person name="Chang X."/>
            <person name="Wang W."/>
            <person name="Lv Y."/>
            <person name="Sun Y."/>
            <person name="Ma L."/>
            <person name="Shen B."/>
            <person name="Zhu C."/>
        </authorList>
    </citation>
    <scope>NUCLEOTIDE SEQUENCE [LARGE SCALE GENOMIC DNA]</scope>
</reference>
<accession>A0A084VJF2</accession>
<reference evidence="4" key="2">
    <citation type="submission" date="2020-05" db="UniProtKB">
        <authorList>
            <consortium name="EnsemblMetazoa"/>
        </authorList>
    </citation>
    <scope>IDENTIFICATION</scope>
</reference>
<evidence type="ECO:0000313" key="3">
    <source>
        <dbReference type="EMBL" id="KFB38096.1"/>
    </source>
</evidence>
<keyword evidence="1" id="KW-0175">Coiled coil</keyword>
<organism evidence="3">
    <name type="scientific">Anopheles sinensis</name>
    <name type="common">Mosquito</name>
    <dbReference type="NCBI Taxonomy" id="74873"/>
    <lineage>
        <taxon>Eukaryota</taxon>
        <taxon>Metazoa</taxon>
        <taxon>Ecdysozoa</taxon>
        <taxon>Arthropoda</taxon>
        <taxon>Hexapoda</taxon>
        <taxon>Insecta</taxon>
        <taxon>Pterygota</taxon>
        <taxon>Neoptera</taxon>
        <taxon>Endopterygota</taxon>
        <taxon>Diptera</taxon>
        <taxon>Nematocera</taxon>
        <taxon>Culicoidea</taxon>
        <taxon>Culicidae</taxon>
        <taxon>Anophelinae</taxon>
        <taxon>Anopheles</taxon>
    </lineage>
</organism>
<evidence type="ECO:0000313" key="4">
    <source>
        <dbReference type="EnsemblMetazoa" id="ASIC005371-PA"/>
    </source>
</evidence>
<protein>
    <submittedName>
        <fullName evidence="3">AGAP000323-PA-like protein</fullName>
    </submittedName>
</protein>
<evidence type="ECO:0000256" key="1">
    <source>
        <dbReference type="SAM" id="Coils"/>
    </source>
</evidence>
<dbReference type="OrthoDB" id="2436455at2759"/>
<proteinExistence type="predicted"/>
<evidence type="ECO:0000256" key="2">
    <source>
        <dbReference type="SAM" id="MobiDB-lite"/>
    </source>
</evidence>
<gene>
    <name evidence="3" type="ORF">ZHAS_00005371</name>
</gene>
<keyword evidence="5" id="KW-1185">Reference proteome</keyword>
<feature type="region of interest" description="Disordered" evidence="2">
    <location>
        <begin position="668"/>
        <end position="695"/>
    </location>
</feature>